<dbReference type="OrthoDB" id="558011at2"/>
<evidence type="ECO:0000313" key="2">
    <source>
        <dbReference type="EMBL" id="SEO56586.1"/>
    </source>
</evidence>
<feature type="transmembrane region" description="Helical" evidence="1">
    <location>
        <begin position="45"/>
        <end position="77"/>
    </location>
</feature>
<organism evidence="2 3">
    <name type="scientific">Salinihabitans flavidus</name>
    <dbReference type="NCBI Taxonomy" id="569882"/>
    <lineage>
        <taxon>Bacteria</taxon>
        <taxon>Pseudomonadati</taxon>
        <taxon>Pseudomonadota</taxon>
        <taxon>Alphaproteobacteria</taxon>
        <taxon>Rhodobacterales</taxon>
        <taxon>Roseobacteraceae</taxon>
        <taxon>Salinihabitans</taxon>
    </lineage>
</organism>
<keyword evidence="3" id="KW-1185">Reference proteome</keyword>
<dbReference type="EMBL" id="FODS01000007">
    <property type="protein sequence ID" value="SEO56586.1"/>
    <property type="molecule type" value="Genomic_DNA"/>
</dbReference>
<evidence type="ECO:0008006" key="4">
    <source>
        <dbReference type="Google" id="ProtNLM"/>
    </source>
</evidence>
<dbReference type="Pfam" id="PF11750">
    <property type="entry name" value="DUF3307"/>
    <property type="match status" value="1"/>
</dbReference>
<gene>
    <name evidence="2" type="ORF">SAMN04490248_1078</name>
</gene>
<dbReference type="Proteomes" id="UP000198893">
    <property type="component" value="Unassembled WGS sequence"/>
</dbReference>
<dbReference type="RefSeq" id="WP_093117163.1">
    <property type="nucleotide sequence ID" value="NZ_FODS01000007.1"/>
</dbReference>
<proteinExistence type="predicted"/>
<protein>
    <recommendedName>
        <fullName evidence="4">DUF3307 domain-containing protein</fullName>
    </recommendedName>
</protein>
<reference evidence="2 3" key="1">
    <citation type="submission" date="2016-10" db="EMBL/GenBank/DDBJ databases">
        <authorList>
            <person name="de Groot N.N."/>
        </authorList>
    </citation>
    <scope>NUCLEOTIDE SEQUENCE [LARGE SCALE GENOMIC DNA]</scope>
    <source>
        <strain evidence="2 3">DSM 27842</strain>
    </source>
</reference>
<keyword evidence="1" id="KW-0472">Membrane</keyword>
<evidence type="ECO:0000313" key="3">
    <source>
        <dbReference type="Proteomes" id="UP000198893"/>
    </source>
</evidence>
<dbReference type="AlphaFoldDB" id="A0A1H8QRB0"/>
<dbReference type="InterPro" id="IPR021737">
    <property type="entry name" value="Phage_phiKZ_Orf197"/>
</dbReference>
<keyword evidence="1" id="KW-0812">Transmembrane</keyword>
<keyword evidence="1" id="KW-1133">Transmembrane helix</keyword>
<accession>A0A1H8QRB0</accession>
<sequence>MHAPLTILLLMLLLQIKHMFADFFLQTRTMLSGRDIYLHVGRAQHVAVHALGTVMVFAAMGASLRAMVIIVVGEAIAHYHIDYWKGRHTAANGLTPEHGGYWRATGLDQALHQLTYIAMIWAWLTF</sequence>
<evidence type="ECO:0000256" key="1">
    <source>
        <dbReference type="SAM" id="Phobius"/>
    </source>
</evidence>
<name>A0A1H8QRB0_9RHOB</name>